<sequence>MWNSKNKLDPISTLLFYLTYERSRVEVLEETLQLWMNDWENKHPMLVTQVEHVHDLEQQLTEAQQIVGMHSSYCQELFNQLEGSKVMIQQLEAQMNQITELDSKVKNLELELKVKDDAMAKIEAKNQRLRRRVSLGGQRIDILECQLAAERLVSQQPTTSMGPQPAHQRHVITVDSSMEDPEEDMMELEDD</sequence>
<feature type="coiled-coil region" evidence="1">
    <location>
        <begin position="74"/>
        <end position="132"/>
    </location>
</feature>
<proteinExistence type="predicted"/>
<dbReference type="EMBL" id="BKCP01008070">
    <property type="protein sequence ID" value="GER47784.1"/>
    <property type="molecule type" value="Genomic_DNA"/>
</dbReference>
<feature type="compositionally biased region" description="Acidic residues" evidence="2">
    <location>
        <begin position="177"/>
        <end position="191"/>
    </location>
</feature>
<evidence type="ECO:0000256" key="2">
    <source>
        <dbReference type="SAM" id="MobiDB-lite"/>
    </source>
</evidence>
<name>A0A5A7QRD5_STRAF</name>
<accession>A0A5A7QRD5</accession>
<dbReference type="AlphaFoldDB" id="A0A5A7QRD5"/>
<comment type="caution">
    <text evidence="3">The sequence shown here is derived from an EMBL/GenBank/DDBJ whole genome shotgun (WGS) entry which is preliminary data.</text>
</comment>
<evidence type="ECO:0000313" key="4">
    <source>
        <dbReference type="Proteomes" id="UP000325081"/>
    </source>
</evidence>
<evidence type="ECO:0000313" key="3">
    <source>
        <dbReference type="EMBL" id="GER47784.1"/>
    </source>
</evidence>
<keyword evidence="1" id="KW-0175">Coiled coil</keyword>
<protein>
    <submittedName>
        <fullName evidence="3">DNA repair protein RAD50</fullName>
    </submittedName>
</protein>
<gene>
    <name evidence="3" type="ORF">STAS_24910</name>
</gene>
<dbReference type="Proteomes" id="UP000325081">
    <property type="component" value="Unassembled WGS sequence"/>
</dbReference>
<feature type="region of interest" description="Disordered" evidence="2">
    <location>
        <begin position="155"/>
        <end position="191"/>
    </location>
</feature>
<keyword evidence="4" id="KW-1185">Reference proteome</keyword>
<evidence type="ECO:0000256" key="1">
    <source>
        <dbReference type="SAM" id="Coils"/>
    </source>
</evidence>
<reference evidence="4" key="1">
    <citation type="journal article" date="2019" name="Curr. Biol.">
        <title>Genome Sequence of Striga asiatica Provides Insight into the Evolution of Plant Parasitism.</title>
        <authorList>
            <person name="Yoshida S."/>
            <person name="Kim S."/>
            <person name="Wafula E.K."/>
            <person name="Tanskanen J."/>
            <person name="Kim Y.M."/>
            <person name="Honaas L."/>
            <person name="Yang Z."/>
            <person name="Spallek T."/>
            <person name="Conn C.E."/>
            <person name="Ichihashi Y."/>
            <person name="Cheong K."/>
            <person name="Cui S."/>
            <person name="Der J.P."/>
            <person name="Gundlach H."/>
            <person name="Jiao Y."/>
            <person name="Hori C."/>
            <person name="Ishida J.K."/>
            <person name="Kasahara H."/>
            <person name="Kiba T."/>
            <person name="Kim M.S."/>
            <person name="Koo N."/>
            <person name="Laohavisit A."/>
            <person name="Lee Y.H."/>
            <person name="Lumba S."/>
            <person name="McCourt P."/>
            <person name="Mortimer J.C."/>
            <person name="Mutuku J.M."/>
            <person name="Nomura T."/>
            <person name="Sasaki-Sekimoto Y."/>
            <person name="Seto Y."/>
            <person name="Wang Y."/>
            <person name="Wakatake T."/>
            <person name="Sakakibara H."/>
            <person name="Demura T."/>
            <person name="Yamaguchi S."/>
            <person name="Yoneyama K."/>
            <person name="Manabe R.I."/>
            <person name="Nelson D.C."/>
            <person name="Schulman A.H."/>
            <person name="Timko M.P."/>
            <person name="dePamphilis C.W."/>
            <person name="Choi D."/>
            <person name="Shirasu K."/>
        </authorList>
    </citation>
    <scope>NUCLEOTIDE SEQUENCE [LARGE SCALE GENOMIC DNA]</scope>
    <source>
        <strain evidence="4">cv. UVA1</strain>
    </source>
</reference>
<organism evidence="3 4">
    <name type="scientific">Striga asiatica</name>
    <name type="common">Asiatic witchweed</name>
    <name type="synonym">Buchnera asiatica</name>
    <dbReference type="NCBI Taxonomy" id="4170"/>
    <lineage>
        <taxon>Eukaryota</taxon>
        <taxon>Viridiplantae</taxon>
        <taxon>Streptophyta</taxon>
        <taxon>Embryophyta</taxon>
        <taxon>Tracheophyta</taxon>
        <taxon>Spermatophyta</taxon>
        <taxon>Magnoliopsida</taxon>
        <taxon>eudicotyledons</taxon>
        <taxon>Gunneridae</taxon>
        <taxon>Pentapetalae</taxon>
        <taxon>asterids</taxon>
        <taxon>lamiids</taxon>
        <taxon>Lamiales</taxon>
        <taxon>Orobanchaceae</taxon>
        <taxon>Buchnereae</taxon>
        <taxon>Striga</taxon>
    </lineage>
</organism>